<dbReference type="EMBL" id="CU468230">
    <property type="protein sequence ID" value="CAP00643.1"/>
    <property type="molecule type" value="Genomic_DNA"/>
</dbReference>
<organism evidence="1 2">
    <name type="scientific">Acinetobacter baumannii (strain SDF)</name>
    <dbReference type="NCBI Taxonomy" id="509170"/>
    <lineage>
        <taxon>Bacteria</taxon>
        <taxon>Pseudomonadati</taxon>
        <taxon>Pseudomonadota</taxon>
        <taxon>Gammaproteobacteria</taxon>
        <taxon>Moraxellales</taxon>
        <taxon>Moraxellaceae</taxon>
        <taxon>Acinetobacter</taxon>
        <taxon>Acinetobacter calcoaceticus/baumannii complex</taxon>
    </lineage>
</organism>
<reference evidence="1 2" key="1">
    <citation type="journal article" date="2008" name="PLoS ONE">
        <title>Comparative analysis of Acinetobacters: three genomes for three lifestyles.</title>
        <authorList>
            <person name="Vallenet D."/>
            <person name="Nordmann P."/>
            <person name="Barbe V."/>
            <person name="Poirel L."/>
            <person name="Mangenot S."/>
            <person name="Bataille E."/>
            <person name="Dossat C."/>
            <person name="Gas S."/>
            <person name="Kreimeyer A."/>
            <person name="Lenoble P."/>
            <person name="Oztas S."/>
            <person name="Poulain J."/>
            <person name="Segurens B."/>
            <person name="Robert C."/>
            <person name="Abergel C."/>
            <person name="Claverie J.M."/>
            <person name="Raoult D."/>
            <person name="Medigue C."/>
            <person name="Weissenbach J."/>
            <person name="Cruveiller S."/>
        </authorList>
    </citation>
    <scope>NUCLEOTIDE SEQUENCE [LARGE SCALE GENOMIC DNA]</scope>
    <source>
        <strain evidence="1 2">SDF</strain>
    </source>
</reference>
<proteinExistence type="predicted"/>
<dbReference type="Proteomes" id="UP000001741">
    <property type="component" value="Chromosome"/>
</dbReference>
<protein>
    <submittedName>
        <fullName evidence="1">Uncharacterized protein</fullName>
    </submittedName>
</protein>
<sequence length="121" mass="13724">MPPERPENDKTQKAKDNITGQISKYEKIVSYEGREAANNGGLRKALEDFARTGEKVGTKNPSNHIQKARDILRGLDNQEKLLQKSTINSQDKAVLQQRIQSLRNEIEPSLKRAITKQNELN</sequence>
<evidence type="ECO:0000313" key="1">
    <source>
        <dbReference type="EMBL" id="CAP00643.1"/>
    </source>
</evidence>
<evidence type="ECO:0000313" key="2">
    <source>
        <dbReference type="Proteomes" id="UP000001741"/>
    </source>
</evidence>
<accession>B0VKE0</accession>
<dbReference type="HOGENOM" id="CLU_2033031_0_0_6"/>
<dbReference type="BioCyc" id="ABAU509170:GCL9-1051-MONOMER"/>
<dbReference type="KEGG" id="abm:ABSDF1297"/>
<name>B0VKE0_ACIBS</name>
<gene>
    <name evidence="1" type="ordered locus">ABSDF1297</name>
</gene>
<dbReference type="AlphaFoldDB" id="B0VKE0"/>